<evidence type="ECO:0000313" key="12">
    <source>
        <dbReference type="EMBL" id="OOQ58252.1"/>
    </source>
</evidence>
<dbReference type="PANTHER" id="PTHR23090">
    <property type="entry name" value="NH 3 /GLUTAMINE-DEPENDENT NAD + SYNTHETASE"/>
    <property type="match status" value="1"/>
</dbReference>
<dbReference type="STRING" id="1792845.BC343_11460"/>
<feature type="binding site" evidence="7">
    <location>
        <position position="118"/>
    </location>
    <ligand>
        <name>L-glutamine</name>
        <dbReference type="ChEBI" id="CHEBI:58359"/>
    </ligand>
</feature>
<dbReference type="AlphaFoldDB" id="A0A1S9PB94"/>
<dbReference type="GO" id="GO:0005524">
    <property type="term" value="F:ATP binding"/>
    <property type="evidence" value="ECO:0007669"/>
    <property type="project" value="UniProtKB-UniRule"/>
</dbReference>
<keyword evidence="4 7" id="KW-0547">Nucleotide-binding</keyword>
<dbReference type="NCBIfam" id="NF010588">
    <property type="entry name" value="PRK13981.1"/>
    <property type="match status" value="1"/>
</dbReference>
<comment type="function">
    <text evidence="7">Catalyzes the ATP-dependent amidation of deamido-NAD to form NAD. Uses L-glutamine as a nitrogen source.</text>
</comment>
<dbReference type="InterPro" id="IPR036526">
    <property type="entry name" value="C-N_Hydrolase_sf"/>
</dbReference>
<evidence type="ECO:0000256" key="2">
    <source>
        <dbReference type="ARBA" id="ARBA00007145"/>
    </source>
</evidence>
<dbReference type="GO" id="GO:0003952">
    <property type="term" value="F:NAD+ synthase (glutamine-hydrolyzing) activity"/>
    <property type="evidence" value="ECO:0007669"/>
    <property type="project" value="UniProtKB-UniRule"/>
</dbReference>
<feature type="active site" description="For glutaminase activity" evidence="7">
    <location>
        <position position="112"/>
    </location>
</feature>
<sequence>MKIALAQLNYHIGNFESNTGKIIQHIREAKANGADLVVFAELCVCGYPARDFLEFNEFITLCDEAAKTIAAECTDIACIIGLPTPNDKPEGKDLNNSAYFIENGQVKAVVNKALLPNYDIFDEYRYFEPSTQFSCIDFKGKRIALTICEDLWNTIENPLYVTRPMDSLIKQNPDVMINIAASPFAYNHDEERIEILKDNASRYNLPLFYVNHVGAQTELIFDGGSLVFDNAGNLVDELPYFEEALRYYDLDDNAAVSFAHETTIRTERESDIEQIHRGLVLGIKDYFVKSGFKQAILGLSGGIDSAVVCALAAEALGPENVMAVLLPSRFSSDHSVKDAEDLVKNLGCKSELVAIAKITEAFESSLAPQFNGLPFNIAEENIQSRSRAVVLMAMCNKFGYILLNTSNKSEAAVGYGTLYGDMCGGISVIGDVFKTQVFELAREINKEREIIPENTIVKPPSAELRPDQKDTDSLPEYDILDAILYEYILNRRSSAEIIKLGFDEAVVRKVLRLVNIAEHKRYQTPPILRVSPKAFGMGRRMPIVGKYLS</sequence>
<evidence type="ECO:0000256" key="4">
    <source>
        <dbReference type="ARBA" id="ARBA00022741"/>
    </source>
</evidence>
<evidence type="ECO:0000256" key="10">
    <source>
        <dbReference type="RuleBase" id="RU003811"/>
    </source>
</evidence>
<comment type="caution">
    <text evidence="12">The sequence shown here is derived from an EMBL/GenBank/DDBJ whole genome shotgun (WGS) entry which is preliminary data.</text>
</comment>
<feature type="binding site" evidence="7">
    <location>
        <position position="520"/>
    </location>
    <ligand>
        <name>deamido-NAD(+)</name>
        <dbReference type="ChEBI" id="CHEBI:58437"/>
        <note>ligand shared between two neighboring subunits</note>
    </ligand>
</feature>
<dbReference type="Pfam" id="PF00795">
    <property type="entry name" value="CN_hydrolase"/>
    <property type="match status" value="1"/>
</dbReference>
<name>A0A1S9PB94_9SPHI</name>
<dbReference type="GO" id="GO:0005737">
    <property type="term" value="C:cytoplasm"/>
    <property type="evidence" value="ECO:0007669"/>
    <property type="project" value="InterPro"/>
</dbReference>
<dbReference type="HAMAP" id="MF_02090">
    <property type="entry name" value="NadE_glutamine_dep"/>
    <property type="match status" value="1"/>
</dbReference>
<dbReference type="Proteomes" id="UP000189739">
    <property type="component" value="Unassembled WGS sequence"/>
</dbReference>
<accession>A0A1S9PB94</accession>
<dbReference type="GO" id="GO:0008795">
    <property type="term" value="F:NAD+ synthase activity"/>
    <property type="evidence" value="ECO:0007669"/>
    <property type="project" value="UniProtKB-UniRule"/>
</dbReference>
<comment type="similarity">
    <text evidence="10">Belongs to the NAD synthetase family.</text>
</comment>
<dbReference type="EC" id="6.3.5.1" evidence="7 8"/>
<dbReference type="NCBIfam" id="TIGR00552">
    <property type="entry name" value="nadE"/>
    <property type="match status" value="1"/>
</dbReference>
<dbReference type="GO" id="GO:0004359">
    <property type="term" value="F:glutaminase activity"/>
    <property type="evidence" value="ECO:0007669"/>
    <property type="project" value="InterPro"/>
</dbReference>
<evidence type="ECO:0000256" key="3">
    <source>
        <dbReference type="ARBA" id="ARBA00022598"/>
    </source>
</evidence>
<evidence type="ECO:0000256" key="5">
    <source>
        <dbReference type="ARBA" id="ARBA00022840"/>
    </source>
</evidence>
<feature type="binding site" evidence="7">
    <location>
        <position position="405"/>
    </location>
    <ligand>
        <name>ATP</name>
        <dbReference type="ChEBI" id="CHEBI:30616"/>
    </ligand>
</feature>
<evidence type="ECO:0000256" key="7">
    <source>
        <dbReference type="HAMAP-Rule" id="MF_02090"/>
    </source>
</evidence>
<dbReference type="Gene3D" id="3.40.50.620">
    <property type="entry name" value="HUPs"/>
    <property type="match status" value="1"/>
</dbReference>
<proteinExistence type="inferred from homology"/>
<evidence type="ECO:0000313" key="13">
    <source>
        <dbReference type="Proteomes" id="UP000189739"/>
    </source>
</evidence>
<dbReference type="InterPro" id="IPR022310">
    <property type="entry name" value="NAD/GMP_synthase"/>
</dbReference>
<dbReference type="OrthoDB" id="9803818at2"/>
<dbReference type="InterPro" id="IPR000132">
    <property type="entry name" value="Nitrilase/CN_hydratase_CS"/>
</dbReference>
<dbReference type="InterPro" id="IPR014729">
    <property type="entry name" value="Rossmann-like_a/b/a_fold"/>
</dbReference>
<evidence type="ECO:0000259" key="11">
    <source>
        <dbReference type="PROSITE" id="PS50263"/>
    </source>
</evidence>
<dbReference type="RefSeq" id="WP_078349997.1">
    <property type="nucleotide sequence ID" value="NZ_MBTF01000034.1"/>
</dbReference>
<dbReference type="PROSITE" id="PS50263">
    <property type="entry name" value="CN_HYDROLASE"/>
    <property type="match status" value="1"/>
</dbReference>
<comment type="similarity">
    <text evidence="2 7 8">In the C-terminal section; belongs to the NAD synthetase family.</text>
</comment>
<reference evidence="12 13" key="1">
    <citation type="submission" date="2016-07" db="EMBL/GenBank/DDBJ databases">
        <title>Genomic analysis of zinc-resistant bacterium Mucilaginibacter pedocola TBZ30.</title>
        <authorList>
            <person name="Huang J."/>
            <person name="Tang J."/>
        </authorList>
    </citation>
    <scope>NUCLEOTIDE SEQUENCE [LARGE SCALE GENOMIC DNA]</scope>
    <source>
        <strain evidence="12 13">TBZ30</strain>
    </source>
</reference>
<comment type="catalytic activity">
    <reaction evidence="7 8">
        <text>deamido-NAD(+) + L-glutamine + ATP + H2O = L-glutamate + AMP + diphosphate + NAD(+) + H(+)</text>
        <dbReference type="Rhea" id="RHEA:24384"/>
        <dbReference type="ChEBI" id="CHEBI:15377"/>
        <dbReference type="ChEBI" id="CHEBI:15378"/>
        <dbReference type="ChEBI" id="CHEBI:29985"/>
        <dbReference type="ChEBI" id="CHEBI:30616"/>
        <dbReference type="ChEBI" id="CHEBI:33019"/>
        <dbReference type="ChEBI" id="CHEBI:57540"/>
        <dbReference type="ChEBI" id="CHEBI:58359"/>
        <dbReference type="ChEBI" id="CHEBI:58437"/>
        <dbReference type="ChEBI" id="CHEBI:456215"/>
        <dbReference type="EC" id="6.3.5.1"/>
    </reaction>
</comment>
<evidence type="ECO:0000256" key="9">
    <source>
        <dbReference type="PROSITE-ProRule" id="PRU10139"/>
    </source>
</evidence>
<feature type="active site" description="Nucleophile; for glutaminase activity" evidence="7">
    <location>
        <position position="148"/>
    </location>
</feature>
<protein>
    <recommendedName>
        <fullName evidence="7 8">Glutamine-dependent NAD(+) synthetase</fullName>
        <ecNumber evidence="7 8">6.3.5.1</ecNumber>
    </recommendedName>
    <alternativeName>
        <fullName evidence="7 8">NAD(+) synthase [glutamine-hydrolyzing]</fullName>
    </alternativeName>
</protein>
<evidence type="ECO:0000256" key="1">
    <source>
        <dbReference type="ARBA" id="ARBA00005188"/>
    </source>
</evidence>
<dbReference type="UniPathway" id="UPA00253">
    <property type="reaction ID" value="UER00334"/>
</dbReference>
<evidence type="ECO:0000256" key="6">
    <source>
        <dbReference type="ARBA" id="ARBA00023027"/>
    </source>
</evidence>
<dbReference type="GO" id="GO:0000257">
    <property type="term" value="F:nitrilase activity"/>
    <property type="evidence" value="ECO:0007669"/>
    <property type="project" value="UniProtKB-ARBA"/>
</dbReference>
<feature type="binding site" evidence="7">
    <location>
        <position position="410"/>
    </location>
    <ligand>
        <name>deamido-NAD(+)</name>
        <dbReference type="ChEBI" id="CHEBI:58437"/>
        <note>ligand shared between two neighboring subunits</note>
    </ligand>
</feature>
<dbReference type="InterPro" id="IPR003010">
    <property type="entry name" value="C-N_Hydrolase"/>
</dbReference>
<dbReference type="SUPFAM" id="SSF52402">
    <property type="entry name" value="Adenine nucleotide alpha hydrolases-like"/>
    <property type="match status" value="1"/>
</dbReference>
<dbReference type="PROSITE" id="PS00920">
    <property type="entry name" value="NITRIL_CHT_1"/>
    <property type="match status" value="1"/>
</dbReference>
<comment type="pathway">
    <text evidence="1 7 8">Cofactor biosynthesis; NAD(+) biosynthesis; NAD(+) from deamido-NAD(+) (L-Gln route): step 1/1.</text>
</comment>
<organism evidence="12 13">
    <name type="scientific">Mucilaginibacter pedocola</name>
    <dbReference type="NCBI Taxonomy" id="1792845"/>
    <lineage>
        <taxon>Bacteria</taxon>
        <taxon>Pseudomonadati</taxon>
        <taxon>Bacteroidota</taxon>
        <taxon>Sphingobacteriia</taxon>
        <taxon>Sphingobacteriales</taxon>
        <taxon>Sphingobacteriaceae</taxon>
        <taxon>Mucilaginibacter</taxon>
    </lineage>
</organism>
<dbReference type="PIRSF" id="PIRSF006630">
    <property type="entry name" value="NADS_GAT"/>
    <property type="match status" value="1"/>
</dbReference>
<keyword evidence="3 7" id="KW-0436">Ligase</keyword>
<comment type="caution">
    <text evidence="7">Lacks conserved residue(s) required for the propagation of feature annotation.</text>
</comment>
<feature type="binding site" evidence="7">
    <location>
        <position position="182"/>
    </location>
    <ligand>
        <name>L-glutamine</name>
        <dbReference type="ChEBI" id="CHEBI:58359"/>
    </ligand>
</feature>
<dbReference type="CDD" id="cd07570">
    <property type="entry name" value="GAT_Gln-NAD-synth"/>
    <property type="match status" value="1"/>
</dbReference>
<dbReference type="Pfam" id="PF02540">
    <property type="entry name" value="NAD_synthase"/>
    <property type="match status" value="1"/>
</dbReference>
<feature type="active site" description="Proton acceptor" evidence="9">
    <location>
        <position position="41"/>
    </location>
</feature>
<dbReference type="GO" id="GO:0009435">
    <property type="term" value="P:NAD+ biosynthetic process"/>
    <property type="evidence" value="ECO:0007669"/>
    <property type="project" value="UniProtKB-UniRule"/>
</dbReference>
<feature type="binding site" evidence="7">
    <location>
        <begin position="298"/>
        <end position="305"/>
    </location>
    <ligand>
        <name>ATP</name>
        <dbReference type="ChEBI" id="CHEBI:30616"/>
    </ligand>
</feature>
<dbReference type="SUPFAM" id="SSF56317">
    <property type="entry name" value="Carbon-nitrogen hydrolase"/>
    <property type="match status" value="1"/>
</dbReference>
<dbReference type="Gene3D" id="3.60.110.10">
    <property type="entry name" value="Carbon-nitrogen hydrolase"/>
    <property type="match status" value="1"/>
</dbReference>
<feature type="active site" description="Proton acceptor; for glutaminase activity" evidence="7">
    <location>
        <position position="41"/>
    </location>
</feature>
<evidence type="ECO:0000256" key="8">
    <source>
        <dbReference type="PIRNR" id="PIRNR006630"/>
    </source>
</evidence>
<dbReference type="FunFam" id="3.40.50.620:FF:000106">
    <property type="entry name" value="Glutamine-dependent NAD(+) synthetase"/>
    <property type="match status" value="1"/>
</dbReference>
<keyword evidence="5 7" id="KW-0067">ATP-binding</keyword>
<dbReference type="InterPro" id="IPR003694">
    <property type="entry name" value="NAD_synthase"/>
</dbReference>
<dbReference type="EMBL" id="MBTF01000034">
    <property type="protein sequence ID" value="OOQ58252.1"/>
    <property type="molecule type" value="Genomic_DNA"/>
</dbReference>
<dbReference type="InterPro" id="IPR014445">
    <property type="entry name" value="Gln-dep_NAD_synthase"/>
</dbReference>
<dbReference type="CDD" id="cd00553">
    <property type="entry name" value="NAD_synthase"/>
    <property type="match status" value="1"/>
</dbReference>
<keyword evidence="6 7" id="KW-0520">NAD</keyword>
<gene>
    <name evidence="7" type="primary">nadE</name>
    <name evidence="12" type="ORF">BC343_11460</name>
</gene>
<dbReference type="PANTHER" id="PTHR23090:SF9">
    <property type="entry name" value="GLUTAMINE-DEPENDENT NAD(+) SYNTHETASE"/>
    <property type="match status" value="1"/>
</dbReference>
<feature type="binding site" evidence="7">
    <location>
        <position position="381"/>
    </location>
    <ligand>
        <name>deamido-NAD(+)</name>
        <dbReference type="ChEBI" id="CHEBI:58437"/>
        <note>ligand shared between two neighboring subunits</note>
    </ligand>
</feature>
<feature type="domain" description="CN hydrolase" evidence="11">
    <location>
        <begin position="1"/>
        <end position="252"/>
    </location>
</feature>
<keyword evidence="13" id="KW-1185">Reference proteome</keyword>